<name>A0ACC0KK39_CHOFU</name>
<dbReference type="Proteomes" id="UP001064048">
    <property type="component" value="Chromosome 17"/>
</dbReference>
<protein>
    <submittedName>
        <fullName evidence="1">Uncharacterized protein</fullName>
    </submittedName>
</protein>
<proteinExistence type="predicted"/>
<reference evidence="1 2" key="1">
    <citation type="journal article" date="2022" name="Genome Biol. Evol.">
        <title>The Spruce Budworm Genome: Reconstructing the Evolutionary History of Antifreeze Proteins.</title>
        <authorList>
            <person name="Beliveau C."/>
            <person name="Gagne P."/>
            <person name="Picq S."/>
            <person name="Vernygora O."/>
            <person name="Keeling C.I."/>
            <person name="Pinkney K."/>
            <person name="Doucet D."/>
            <person name="Wen F."/>
            <person name="Johnston J.S."/>
            <person name="Maaroufi H."/>
            <person name="Boyle B."/>
            <person name="Laroche J."/>
            <person name="Dewar K."/>
            <person name="Juretic N."/>
            <person name="Blackburn G."/>
            <person name="Nisole A."/>
            <person name="Brunet B."/>
            <person name="Brandao M."/>
            <person name="Lumley L."/>
            <person name="Duan J."/>
            <person name="Quan G."/>
            <person name="Lucarotti C.J."/>
            <person name="Roe A.D."/>
            <person name="Sperling F.A.H."/>
            <person name="Levesque R.C."/>
            <person name="Cusson M."/>
        </authorList>
    </citation>
    <scope>NUCLEOTIDE SEQUENCE [LARGE SCALE GENOMIC DNA]</scope>
    <source>
        <strain evidence="1">Glfc:IPQL:Cfum</strain>
    </source>
</reference>
<evidence type="ECO:0000313" key="2">
    <source>
        <dbReference type="Proteomes" id="UP001064048"/>
    </source>
</evidence>
<sequence length="311" mass="34809">MEITAWLAQPPKYTTFRINRMKIFDIEVFKQFLEKQREDLHILEAPTFYCLTADCLVVEQWPVDVKPENNNSEVIVDAMCCSINDKVNIYGDLEGKCKKGLKVVYTGKKQFVGTGYLRMMRHELFNAGSPPSGLAVEVILPASRLPVVNESIYPKGTLLLQNLPSLVCGQVVNARPGELILDMCAAPGNKTTHLAEMSNNQAIIVAIDRTLQKVKKIQENCENHGVTCVRAYIFDSTKCYSSNGGSIDSGPPYKSNMFDKILLDGPCSGLGQRPQLINKMTPKMLQSYKFVQRKLFDAVSELNYFFKCCAA</sequence>
<dbReference type="EMBL" id="CM046117">
    <property type="protein sequence ID" value="KAI8436798.1"/>
    <property type="molecule type" value="Genomic_DNA"/>
</dbReference>
<accession>A0ACC0KK39</accession>
<gene>
    <name evidence="1" type="ORF">MSG28_010259</name>
</gene>
<evidence type="ECO:0000313" key="1">
    <source>
        <dbReference type="EMBL" id="KAI8436798.1"/>
    </source>
</evidence>
<comment type="caution">
    <text evidence="1">The sequence shown here is derived from an EMBL/GenBank/DDBJ whole genome shotgun (WGS) entry which is preliminary data.</text>
</comment>
<organism evidence="1 2">
    <name type="scientific">Choristoneura fumiferana</name>
    <name type="common">Spruce budworm moth</name>
    <name type="synonym">Archips fumiferana</name>
    <dbReference type="NCBI Taxonomy" id="7141"/>
    <lineage>
        <taxon>Eukaryota</taxon>
        <taxon>Metazoa</taxon>
        <taxon>Ecdysozoa</taxon>
        <taxon>Arthropoda</taxon>
        <taxon>Hexapoda</taxon>
        <taxon>Insecta</taxon>
        <taxon>Pterygota</taxon>
        <taxon>Neoptera</taxon>
        <taxon>Endopterygota</taxon>
        <taxon>Lepidoptera</taxon>
        <taxon>Glossata</taxon>
        <taxon>Ditrysia</taxon>
        <taxon>Tortricoidea</taxon>
        <taxon>Tortricidae</taxon>
        <taxon>Tortricinae</taxon>
        <taxon>Choristoneura</taxon>
    </lineage>
</organism>
<keyword evidence="2" id="KW-1185">Reference proteome</keyword>